<dbReference type="OrthoDB" id="3364736at2759"/>
<reference evidence="2 3" key="1">
    <citation type="submission" date="2014-04" db="EMBL/GenBank/DDBJ databases">
        <authorList>
            <consortium name="DOE Joint Genome Institute"/>
            <person name="Kuo A."/>
            <person name="Kohler A."/>
            <person name="Nagy L.G."/>
            <person name="Floudas D."/>
            <person name="Copeland A."/>
            <person name="Barry K.W."/>
            <person name="Cichocki N."/>
            <person name="Veneault-Fourrey C."/>
            <person name="LaButti K."/>
            <person name="Lindquist E.A."/>
            <person name="Lipzen A."/>
            <person name="Lundell T."/>
            <person name="Morin E."/>
            <person name="Murat C."/>
            <person name="Sun H."/>
            <person name="Tunlid A."/>
            <person name="Henrissat B."/>
            <person name="Grigoriev I.V."/>
            <person name="Hibbett D.S."/>
            <person name="Martin F."/>
            <person name="Nordberg H.P."/>
            <person name="Cantor M.N."/>
            <person name="Hua S.X."/>
        </authorList>
    </citation>
    <scope>NUCLEOTIDE SEQUENCE [LARGE SCALE GENOMIC DNA]</scope>
    <source>
        <strain evidence="2 3">Foug A</strain>
    </source>
</reference>
<dbReference type="EMBL" id="KN822006">
    <property type="protein sequence ID" value="KIM69790.1"/>
    <property type="molecule type" value="Genomic_DNA"/>
</dbReference>
<protein>
    <submittedName>
        <fullName evidence="2">Uncharacterized protein</fullName>
    </submittedName>
</protein>
<feature type="compositionally biased region" description="Low complexity" evidence="1">
    <location>
        <begin position="291"/>
        <end position="311"/>
    </location>
</feature>
<dbReference type="Pfam" id="PF03525">
    <property type="entry name" value="Meiotic_rec114"/>
    <property type="match status" value="1"/>
</dbReference>
<dbReference type="GO" id="GO:0007131">
    <property type="term" value="P:reciprocal meiotic recombination"/>
    <property type="evidence" value="ECO:0007669"/>
    <property type="project" value="InterPro"/>
</dbReference>
<dbReference type="HOGENOM" id="CLU_042827_0_0_1"/>
<keyword evidence="3" id="KW-1185">Reference proteome</keyword>
<accession>A0A0C3EAN8</accession>
<evidence type="ECO:0000313" key="2">
    <source>
        <dbReference type="EMBL" id="KIM69790.1"/>
    </source>
</evidence>
<sequence length="389" mass="42505">MSLSTTTTASFILTKYSRSYYSSPSSQNQPAAENSEWQHFTNPVMKLHLDAKKSPSGELMSLRMRILWNIEMQGGDIDADQREVVFEDLELLSFSSLPTFRVPNNSDQGLPLKAIYRDAVVGIRYLHPKTILPGCAPAYRRFQITFINAAEASQFIDTVKPVCPCKANPQPNQVNRNLTMLPASLLARSATASTVADTAISSEPHMIQPNRTLFRPTYIHQNTSGNSPSALGKSGLPLVTTTAPRQWISNPPFPPASIIDSSEDGSFVTCPEKTPRTTNVPENQRKAIGTLSSGNPSLPSSSQPCTSSYSSDLTRNVSRPNLSTPVVPESSVDTGKSGFLASLNDVSSLYSLSRADLERLVSQVVREEGFARLLDSLDSLWRGKGLLPR</sequence>
<feature type="compositionally biased region" description="Polar residues" evidence="1">
    <location>
        <begin position="312"/>
        <end position="324"/>
    </location>
</feature>
<reference evidence="3" key="2">
    <citation type="submission" date="2015-01" db="EMBL/GenBank/DDBJ databases">
        <title>Evolutionary Origins and Diversification of the Mycorrhizal Mutualists.</title>
        <authorList>
            <consortium name="DOE Joint Genome Institute"/>
            <consortium name="Mycorrhizal Genomics Consortium"/>
            <person name="Kohler A."/>
            <person name="Kuo A."/>
            <person name="Nagy L.G."/>
            <person name="Floudas D."/>
            <person name="Copeland A."/>
            <person name="Barry K.W."/>
            <person name="Cichocki N."/>
            <person name="Veneault-Fourrey C."/>
            <person name="LaButti K."/>
            <person name="Lindquist E.A."/>
            <person name="Lipzen A."/>
            <person name="Lundell T."/>
            <person name="Morin E."/>
            <person name="Murat C."/>
            <person name="Riley R."/>
            <person name="Ohm R."/>
            <person name="Sun H."/>
            <person name="Tunlid A."/>
            <person name="Henrissat B."/>
            <person name="Grigoriev I.V."/>
            <person name="Hibbett D.S."/>
            <person name="Martin F."/>
        </authorList>
    </citation>
    <scope>NUCLEOTIDE SEQUENCE [LARGE SCALE GENOMIC DNA]</scope>
    <source>
        <strain evidence="3">Foug A</strain>
    </source>
</reference>
<organism evidence="2 3">
    <name type="scientific">Scleroderma citrinum Foug A</name>
    <dbReference type="NCBI Taxonomy" id="1036808"/>
    <lineage>
        <taxon>Eukaryota</taxon>
        <taxon>Fungi</taxon>
        <taxon>Dikarya</taxon>
        <taxon>Basidiomycota</taxon>
        <taxon>Agaricomycotina</taxon>
        <taxon>Agaricomycetes</taxon>
        <taxon>Agaricomycetidae</taxon>
        <taxon>Boletales</taxon>
        <taxon>Sclerodermatineae</taxon>
        <taxon>Sclerodermataceae</taxon>
        <taxon>Scleroderma</taxon>
    </lineage>
</organism>
<proteinExistence type="predicted"/>
<feature type="region of interest" description="Disordered" evidence="1">
    <location>
        <begin position="272"/>
        <end position="334"/>
    </location>
</feature>
<dbReference type="AlphaFoldDB" id="A0A0C3EAN8"/>
<evidence type="ECO:0000256" key="1">
    <source>
        <dbReference type="SAM" id="MobiDB-lite"/>
    </source>
</evidence>
<dbReference type="InterPro" id="IPR004354">
    <property type="entry name" value="Meiotic_Rec114"/>
</dbReference>
<name>A0A0C3EAN8_9AGAM</name>
<dbReference type="Proteomes" id="UP000053989">
    <property type="component" value="Unassembled WGS sequence"/>
</dbReference>
<gene>
    <name evidence="2" type="ORF">SCLCIDRAFT_1208326</name>
</gene>
<dbReference type="InParanoid" id="A0A0C3EAN8"/>
<evidence type="ECO:0000313" key="3">
    <source>
        <dbReference type="Proteomes" id="UP000053989"/>
    </source>
</evidence>